<evidence type="ECO:0000256" key="3">
    <source>
        <dbReference type="ARBA" id="ARBA00005861"/>
    </source>
</evidence>
<feature type="domain" description="GST C-terminal" evidence="9">
    <location>
        <begin position="85"/>
        <end position="203"/>
    </location>
</feature>
<comment type="function">
    <text evidence="1">GST isoenzymes appear to play a central role in the parasite detoxification system. Other functions are also suspected including a role in increasing the solubility of haematin in the parasite gut.</text>
</comment>
<reference evidence="10" key="1">
    <citation type="submission" date="2024-06" db="EMBL/GenBank/DDBJ databases">
        <authorList>
            <person name="Liu X."/>
            <person name="Lenzi L."/>
            <person name="Haldenby T S."/>
            <person name="Uol C."/>
        </authorList>
    </citation>
    <scope>NUCLEOTIDE SEQUENCE</scope>
</reference>
<comment type="caution">
    <text evidence="10">The sequence shown here is derived from an EMBL/GenBank/DDBJ whole genome shotgun (WGS) entry which is preliminary data.</text>
</comment>
<keyword evidence="6" id="KW-0808">Transferase</keyword>
<dbReference type="InterPro" id="IPR004046">
    <property type="entry name" value="GST_C"/>
</dbReference>
<dbReference type="PANTHER" id="PTHR11571:SF222">
    <property type="entry name" value="GLUTATHIONE TRANSFERASE"/>
    <property type="match status" value="1"/>
</dbReference>
<evidence type="ECO:0000256" key="5">
    <source>
        <dbReference type="ARBA" id="ARBA00012452"/>
    </source>
</evidence>
<dbReference type="PROSITE" id="PS50405">
    <property type="entry name" value="GST_CTER"/>
    <property type="match status" value="1"/>
</dbReference>
<gene>
    <name evidence="10" type="ORF">CDAUBV1_LOCUS5368</name>
</gene>
<dbReference type="InterPro" id="IPR036282">
    <property type="entry name" value="Glutathione-S-Trfase_C_sf"/>
</dbReference>
<dbReference type="EC" id="2.5.1.18" evidence="5"/>
<dbReference type="SFLD" id="SFLDG00363">
    <property type="entry name" value="AMPS_(cytGST):_Alpha-__Mu-__Pi"/>
    <property type="match status" value="1"/>
</dbReference>
<evidence type="ECO:0000259" key="9">
    <source>
        <dbReference type="PROSITE" id="PS50405"/>
    </source>
</evidence>
<dbReference type="SFLD" id="SFLDS00019">
    <property type="entry name" value="Glutathione_Transferase_(cytos"/>
    <property type="match status" value="1"/>
</dbReference>
<dbReference type="SUPFAM" id="SSF52833">
    <property type="entry name" value="Thioredoxin-like"/>
    <property type="match status" value="1"/>
</dbReference>
<evidence type="ECO:0000256" key="1">
    <source>
        <dbReference type="ARBA" id="ARBA00002446"/>
    </source>
</evidence>
<evidence type="ECO:0000256" key="6">
    <source>
        <dbReference type="ARBA" id="ARBA00022679"/>
    </source>
</evidence>
<evidence type="ECO:0000313" key="11">
    <source>
        <dbReference type="Proteomes" id="UP001497525"/>
    </source>
</evidence>
<comment type="similarity">
    <text evidence="3">Belongs to the GST superfamily. Mu family.</text>
</comment>
<dbReference type="CDD" id="cd03075">
    <property type="entry name" value="GST_N_Mu"/>
    <property type="match status" value="1"/>
</dbReference>
<dbReference type="GO" id="GO:0004364">
    <property type="term" value="F:glutathione transferase activity"/>
    <property type="evidence" value="ECO:0007669"/>
    <property type="project" value="UniProtKB-EC"/>
</dbReference>
<dbReference type="Gene3D" id="1.20.1050.130">
    <property type="match status" value="1"/>
</dbReference>
<dbReference type="SUPFAM" id="SSF47616">
    <property type="entry name" value="GST C-terminal domain-like"/>
    <property type="match status" value="1"/>
</dbReference>
<dbReference type="EMBL" id="CAXLJL010000126">
    <property type="protein sequence ID" value="CAL5132519.1"/>
    <property type="molecule type" value="Genomic_DNA"/>
</dbReference>
<dbReference type="InterPro" id="IPR004045">
    <property type="entry name" value="Glutathione_S-Trfase_N"/>
</dbReference>
<evidence type="ECO:0000259" key="8">
    <source>
        <dbReference type="PROSITE" id="PS50404"/>
    </source>
</evidence>
<comment type="function">
    <text evidence="2">Conjugation of reduced glutathione to a wide number of exogenous and endogenous hydrophobic electrophiles.</text>
</comment>
<dbReference type="InterPro" id="IPR010987">
    <property type="entry name" value="Glutathione-S-Trfase_C-like"/>
</dbReference>
<dbReference type="CDD" id="cd03209">
    <property type="entry name" value="GST_C_Mu"/>
    <property type="match status" value="1"/>
</dbReference>
<evidence type="ECO:0000256" key="4">
    <source>
        <dbReference type="ARBA" id="ARBA00011738"/>
    </source>
</evidence>
<proteinExistence type="inferred from homology"/>
<dbReference type="InterPro" id="IPR040079">
    <property type="entry name" value="Glutathione_S-Trfase"/>
</dbReference>
<dbReference type="InterPro" id="IPR050213">
    <property type="entry name" value="GST_superfamily"/>
</dbReference>
<dbReference type="Pfam" id="PF02798">
    <property type="entry name" value="GST_N"/>
    <property type="match status" value="1"/>
</dbReference>
<dbReference type="GO" id="GO:0006749">
    <property type="term" value="P:glutathione metabolic process"/>
    <property type="evidence" value="ECO:0007669"/>
    <property type="project" value="TreeGrafter"/>
</dbReference>
<feature type="domain" description="GST N-terminal" evidence="8">
    <location>
        <begin position="1"/>
        <end position="83"/>
    </location>
</feature>
<evidence type="ECO:0000256" key="7">
    <source>
        <dbReference type="ARBA" id="ARBA00047960"/>
    </source>
</evidence>
<name>A0AAV2T5V9_CALDB</name>
<sequence>MPACLGYWKLRGLAQPIRLLLEYTDEKYEEHLYGQHDGEKWQKDKPQLGMDLPNLPYYIDGDFKISQSLAIIRYIAEKHNMIGSTPEERAKISMIEGALIDLRSGLSRIAYDDRFETLKAGYLENLPTVLQTWSKALGDKPYLTGSEPKHVDFMLYEALDVLRYLEPKCLENLPNLHQFVSRIENLPKIKSYMESSRFIKWPLNGWSARFGGGDAPK</sequence>
<protein>
    <recommendedName>
        <fullName evidence="5">glutathione transferase</fullName>
        <ecNumber evidence="5">2.5.1.18</ecNumber>
    </recommendedName>
</protein>
<dbReference type="AlphaFoldDB" id="A0AAV2T5V9"/>
<comment type="catalytic activity">
    <reaction evidence="7">
        <text>RX + glutathione = an S-substituted glutathione + a halide anion + H(+)</text>
        <dbReference type="Rhea" id="RHEA:16437"/>
        <dbReference type="ChEBI" id="CHEBI:15378"/>
        <dbReference type="ChEBI" id="CHEBI:16042"/>
        <dbReference type="ChEBI" id="CHEBI:17792"/>
        <dbReference type="ChEBI" id="CHEBI:57925"/>
        <dbReference type="ChEBI" id="CHEBI:90779"/>
        <dbReference type="EC" id="2.5.1.18"/>
    </reaction>
</comment>
<dbReference type="PROSITE" id="PS50404">
    <property type="entry name" value="GST_NTER"/>
    <property type="match status" value="1"/>
</dbReference>
<dbReference type="Proteomes" id="UP001497525">
    <property type="component" value="Unassembled WGS sequence"/>
</dbReference>
<dbReference type="InterPro" id="IPR036249">
    <property type="entry name" value="Thioredoxin-like_sf"/>
</dbReference>
<evidence type="ECO:0000313" key="10">
    <source>
        <dbReference type="EMBL" id="CAL5132519.1"/>
    </source>
</evidence>
<accession>A0AAV2T5V9</accession>
<dbReference type="Pfam" id="PF14497">
    <property type="entry name" value="GST_C_3"/>
    <property type="match status" value="1"/>
</dbReference>
<dbReference type="PANTHER" id="PTHR11571">
    <property type="entry name" value="GLUTATHIONE S-TRANSFERASE"/>
    <property type="match status" value="1"/>
</dbReference>
<evidence type="ECO:0000256" key="2">
    <source>
        <dbReference type="ARBA" id="ARBA00003701"/>
    </source>
</evidence>
<dbReference type="SFLD" id="SFLDG01205">
    <property type="entry name" value="AMPS.1"/>
    <property type="match status" value="1"/>
</dbReference>
<organism evidence="10 11">
    <name type="scientific">Calicophoron daubneyi</name>
    <name type="common">Rumen fluke</name>
    <name type="synonym">Paramphistomum daubneyi</name>
    <dbReference type="NCBI Taxonomy" id="300641"/>
    <lineage>
        <taxon>Eukaryota</taxon>
        <taxon>Metazoa</taxon>
        <taxon>Spiralia</taxon>
        <taxon>Lophotrochozoa</taxon>
        <taxon>Platyhelminthes</taxon>
        <taxon>Trematoda</taxon>
        <taxon>Digenea</taxon>
        <taxon>Plagiorchiida</taxon>
        <taxon>Pronocephalata</taxon>
        <taxon>Paramphistomoidea</taxon>
        <taxon>Paramphistomidae</taxon>
        <taxon>Calicophoron</taxon>
    </lineage>
</organism>
<comment type="subunit">
    <text evidence="4">Homodimer.</text>
</comment>
<dbReference type="FunFam" id="1.20.1050.10:FF:000003">
    <property type="entry name" value="Glutathione S-transferase 2"/>
    <property type="match status" value="1"/>
</dbReference>